<comment type="caution">
    <text evidence="1">The sequence shown here is derived from an EMBL/GenBank/DDBJ whole genome shotgun (WGS) entry which is preliminary data.</text>
</comment>
<dbReference type="Proteomes" id="UP001221150">
    <property type="component" value="Unassembled WGS sequence"/>
</dbReference>
<organism evidence="1 2">
    <name type="scientific">Streptomyces tropicalis</name>
    <dbReference type="NCBI Taxonomy" id="3034234"/>
    <lineage>
        <taxon>Bacteria</taxon>
        <taxon>Bacillati</taxon>
        <taxon>Actinomycetota</taxon>
        <taxon>Actinomycetes</taxon>
        <taxon>Kitasatosporales</taxon>
        <taxon>Streptomycetaceae</taxon>
        <taxon>Streptomyces</taxon>
    </lineage>
</organism>
<gene>
    <name evidence="1" type="ORF">P3H78_32955</name>
</gene>
<evidence type="ECO:0000313" key="1">
    <source>
        <dbReference type="EMBL" id="MDF3303330.1"/>
    </source>
</evidence>
<dbReference type="RefSeq" id="WP_276112849.1">
    <property type="nucleotide sequence ID" value="NZ_JARJBB010000072.1"/>
</dbReference>
<keyword evidence="2" id="KW-1185">Reference proteome</keyword>
<protein>
    <submittedName>
        <fullName evidence="1">Uncharacterized protein</fullName>
    </submittedName>
</protein>
<reference evidence="1 2" key="1">
    <citation type="submission" date="2023-03" db="EMBL/GenBank/DDBJ databases">
        <title>Draft genome sequence of Streptomyces sp. K1PA1 isolated from peat swamp forest in Thailand.</title>
        <authorList>
            <person name="Klaysubun C."/>
            <person name="Duangmal K."/>
        </authorList>
    </citation>
    <scope>NUCLEOTIDE SEQUENCE [LARGE SCALE GENOMIC DNA]</scope>
    <source>
        <strain evidence="1 2">K1PA1</strain>
    </source>
</reference>
<name>A0ABT6AFB0_9ACTN</name>
<evidence type="ECO:0000313" key="2">
    <source>
        <dbReference type="Proteomes" id="UP001221150"/>
    </source>
</evidence>
<proteinExistence type="predicted"/>
<dbReference type="EMBL" id="JARJBB010000072">
    <property type="protein sequence ID" value="MDF3303330.1"/>
    <property type="molecule type" value="Genomic_DNA"/>
</dbReference>
<accession>A0ABT6AFB0</accession>
<sequence length="174" mass="19554">MLITRISAHATARNLDPQISGHLEAALAELGLGEPLPETVRHALVQPQWRYRLVYRATTVILECAAARREHAESGTLDLAPLARASRLAYDDIGRVHWMRGTIPLDRRHRSNAVRAHAGRVVNRIQWAERSLDADPAANLPAHARRWLTIADRYMACRIGALLDDVDWSVPRRA</sequence>